<evidence type="ECO:0000256" key="6">
    <source>
        <dbReference type="SAM" id="SignalP"/>
    </source>
</evidence>
<dbReference type="GO" id="GO:0015035">
    <property type="term" value="F:protein-disulfide reductase activity"/>
    <property type="evidence" value="ECO:0007669"/>
    <property type="project" value="EnsemblFungi"/>
</dbReference>
<organism evidence="7 8">
    <name type="scientific">Lachancea dasiensis</name>
    <dbReference type="NCBI Taxonomy" id="1072105"/>
    <lineage>
        <taxon>Eukaryota</taxon>
        <taxon>Fungi</taxon>
        <taxon>Dikarya</taxon>
        <taxon>Ascomycota</taxon>
        <taxon>Saccharomycotina</taxon>
        <taxon>Saccharomycetes</taxon>
        <taxon>Saccharomycetales</taxon>
        <taxon>Saccharomycetaceae</taxon>
        <taxon>Lachancea</taxon>
    </lineage>
</organism>
<dbReference type="EMBL" id="LT598457">
    <property type="protein sequence ID" value="SCU94437.1"/>
    <property type="molecule type" value="Genomic_DNA"/>
</dbReference>
<feature type="transmembrane region" description="Helical" evidence="5">
    <location>
        <begin position="178"/>
        <end position="195"/>
    </location>
</feature>
<dbReference type="Gene3D" id="3.40.30.10">
    <property type="entry name" value="Glutaredoxin"/>
    <property type="match status" value="1"/>
</dbReference>
<evidence type="ECO:0000256" key="4">
    <source>
        <dbReference type="ARBA" id="ARBA00023136"/>
    </source>
</evidence>
<dbReference type="InterPro" id="IPR021149">
    <property type="entry name" value="OligosaccharylTrfase_OST3/OST6"/>
</dbReference>
<feature type="transmembrane region" description="Helical" evidence="5">
    <location>
        <begin position="207"/>
        <end position="226"/>
    </location>
</feature>
<dbReference type="AlphaFoldDB" id="A0A1G4JU63"/>
<feature type="transmembrane region" description="Helical" evidence="5">
    <location>
        <begin position="256"/>
        <end position="280"/>
    </location>
</feature>
<dbReference type="PANTHER" id="PTHR12692:SF3">
    <property type="entry name" value="DOLICHYL-DIPHOSPHOOLIGOSACCHARIDE--PROTEIN GLYCOSYLTRANSFERASE SUBUNIT OST6"/>
    <property type="match status" value="1"/>
</dbReference>
<name>A0A1G4JU63_9SACH</name>
<evidence type="ECO:0000256" key="2">
    <source>
        <dbReference type="ARBA" id="ARBA00022692"/>
    </source>
</evidence>
<keyword evidence="8" id="KW-1185">Reference proteome</keyword>
<dbReference type="GO" id="GO:0008250">
    <property type="term" value="C:oligosaccharyltransferase complex"/>
    <property type="evidence" value="ECO:0007669"/>
    <property type="project" value="EnsemblFungi"/>
</dbReference>
<keyword evidence="2 5" id="KW-0812">Transmembrane</keyword>
<keyword evidence="3 5" id="KW-1133">Transmembrane helix</keyword>
<reference evidence="8" key="1">
    <citation type="submission" date="2016-03" db="EMBL/GenBank/DDBJ databases">
        <authorList>
            <person name="Devillers H."/>
        </authorList>
    </citation>
    <scope>NUCLEOTIDE SEQUENCE [LARGE SCALE GENOMIC DNA]</scope>
</reference>
<dbReference type="Pfam" id="PF04756">
    <property type="entry name" value="OST3_OST6"/>
    <property type="match status" value="1"/>
</dbReference>
<dbReference type="PANTHER" id="PTHR12692">
    <property type="entry name" value="DOLICHYL-DIPHOSPHOOLIGOSACCHARIDE--PROTEIN GLYCOSYLTRANSFERASE-RELATED"/>
    <property type="match status" value="1"/>
</dbReference>
<comment type="subcellular location">
    <subcellularLocation>
        <location evidence="1">Membrane</location>
        <topology evidence="1">Multi-pass membrane protein</topology>
    </subcellularLocation>
</comment>
<dbReference type="STRING" id="1266660.A0A1G4JU63"/>
<keyword evidence="6" id="KW-0732">Signal</keyword>
<feature type="chain" id="PRO_5009236184" evidence="6">
    <location>
        <begin position="19"/>
        <end position="323"/>
    </location>
</feature>
<proteinExistence type="predicted"/>
<keyword evidence="4 5" id="KW-0472">Membrane</keyword>
<accession>A0A1G4JU63</accession>
<gene>
    <name evidence="7" type="ORF">LADA_0G08526G</name>
</gene>
<evidence type="ECO:0000256" key="1">
    <source>
        <dbReference type="ARBA" id="ARBA00004141"/>
    </source>
</evidence>
<evidence type="ECO:0000256" key="3">
    <source>
        <dbReference type="ARBA" id="ARBA00022989"/>
    </source>
</evidence>
<evidence type="ECO:0000313" key="8">
    <source>
        <dbReference type="Proteomes" id="UP000190274"/>
    </source>
</evidence>
<dbReference type="OrthoDB" id="67566at2759"/>
<feature type="transmembrane region" description="Helical" evidence="5">
    <location>
        <begin position="289"/>
        <end position="308"/>
    </location>
</feature>
<protein>
    <submittedName>
        <fullName evidence="7">LADA_0G08526g1_1</fullName>
    </submittedName>
</protein>
<evidence type="ECO:0000256" key="5">
    <source>
        <dbReference type="SAM" id="Phobius"/>
    </source>
</evidence>
<sequence>MRLHSFLRLFPVIHLANCLKWDDISGLRDADGLIEVTDDNYQFLSKGPREFYSALYVTTSQANSEGEVCKYCDLFEGNARKVSLAMLTQLSEEASREVFFFMLDISKCRSFVEEIGLKTIPHMLIYPPYTKDDNFAWSSSQFYQFHITDESARDPLLFADYFAKILNVYIQVTRDFDVNEFACYFSAFLVSFFVLKKKILPRIPNKPRFFSLVFTLAIIFTSITGYKFTKMNNIPLIAKDGQGQIMFFSGGMGWQFGIEILSVTGMYMGLGACTVGMILLPRLKLNNGMFNLVSIILLVLGFYGFAYFTQCFKIKQPDYPSLV</sequence>
<dbReference type="GO" id="GO:0018279">
    <property type="term" value="P:protein N-linked glycosylation via asparagine"/>
    <property type="evidence" value="ECO:0007669"/>
    <property type="project" value="TreeGrafter"/>
</dbReference>
<dbReference type="Proteomes" id="UP000190274">
    <property type="component" value="Chromosome G"/>
</dbReference>
<evidence type="ECO:0000313" key="7">
    <source>
        <dbReference type="EMBL" id="SCU94437.1"/>
    </source>
</evidence>
<feature type="signal peptide" evidence="6">
    <location>
        <begin position="1"/>
        <end position="18"/>
    </location>
</feature>